<gene>
    <name evidence="4" type="ORF">FKG95_22810</name>
</gene>
<dbReference type="RefSeq" id="WP_142898735.1">
    <property type="nucleotide sequence ID" value="NZ_ML660060.1"/>
</dbReference>
<dbReference type="Pfam" id="PF01546">
    <property type="entry name" value="Peptidase_M20"/>
    <property type="match status" value="1"/>
</dbReference>
<dbReference type="Proteomes" id="UP000315252">
    <property type="component" value="Unassembled WGS sequence"/>
</dbReference>
<proteinExistence type="predicted"/>
<evidence type="ECO:0000256" key="1">
    <source>
        <dbReference type="ARBA" id="ARBA00022670"/>
    </source>
</evidence>
<dbReference type="NCBIfam" id="NF005478">
    <property type="entry name" value="PRK07079.1"/>
    <property type="match status" value="1"/>
</dbReference>
<keyword evidence="2" id="KW-0479">Metal-binding</keyword>
<evidence type="ECO:0000256" key="3">
    <source>
        <dbReference type="ARBA" id="ARBA00022801"/>
    </source>
</evidence>
<dbReference type="PANTHER" id="PTHR43270:SF12">
    <property type="entry name" value="SUCCINYL-DIAMINOPIMELATE DESUCCINYLASE"/>
    <property type="match status" value="1"/>
</dbReference>
<keyword evidence="1" id="KW-0645">Protease</keyword>
<dbReference type="EMBL" id="VHSH01000009">
    <property type="protein sequence ID" value="TQV75747.1"/>
    <property type="molecule type" value="Genomic_DNA"/>
</dbReference>
<accession>A0A545TEU0</accession>
<sequence length="471" mass="50819">MSTPNGREAAVARVLDYLDGGDFETELQRRVAIRTESQKRESLPELHRYVDAEMIPTFEAMGFACKKYENPIEGLGPMLLATRHEGDDLPTVLGYGHGDVIRGLEQQWTKGKGPWEIARDGDKLYGRGTADNKAQHTINIAAIRCVLEERGKLGFNAKFMIEMGEEAGSNGVREILEAHLDDFKADVFIASDGPRAQAERPTLTLGARGAENFDLSLDLREGAHHSGNWGGLIADPSIILAHALASITGPKGEIRIPEWMPPATPPAVREALQGLTIDAGPDAPTIDPDWGQPGLTPAERVYSSNSFAVLAMTSGNPANPVNAIPPRARAHCQLRYFAGTDTSQILPALRRHLDAHGFSHVEVSGPPEANSGGFGASRTEPDHPWVTWTRDSMTRSMGEAPAVIPSMGGSICNDLFTDLLGLPAIWIPHSYGACSQHAPNEHILMSITRTALPVMAGIYWDLGEGATPKAA</sequence>
<evidence type="ECO:0000313" key="5">
    <source>
        <dbReference type="Proteomes" id="UP000315252"/>
    </source>
</evidence>
<dbReference type="Gene3D" id="3.40.630.10">
    <property type="entry name" value="Zn peptidases"/>
    <property type="match status" value="1"/>
</dbReference>
<dbReference type="AlphaFoldDB" id="A0A545TEU0"/>
<dbReference type="Gene3D" id="3.30.70.360">
    <property type="match status" value="1"/>
</dbReference>
<dbReference type="PANTHER" id="PTHR43270">
    <property type="entry name" value="BETA-ALA-HIS DIPEPTIDASE"/>
    <property type="match status" value="1"/>
</dbReference>
<dbReference type="OrthoDB" id="9761532at2"/>
<organism evidence="4 5">
    <name type="scientific">Denitrobaculum tricleocarpae</name>
    <dbReference type="NCBI Taxonomy" id="2591009"/>
    <lineage>
        <taxon>Bacteria</taxon>
        <taxon>Pseudomonadati</taxon>
        <taxon>Pseudomonadota</taxon>
        <taxon>Alphaproteobacteria</taxon>
        <taxon>Rhodospirillales</taxon>
        <taxon>Rhodospirillaceae</taxon>
        <taxon>Denitrobaculum</taxon>
    </lineage>
</organism>
<dbReference type="GO" id="GO:0006508">
    <property type="term" value="P:proteolysis"/>
    <property type="evidence" value="ECO:0007669"/>
    <property type="project" value="UniProtKB-KW"/>
</dbReference>
<dbReference type="GO" id="GO:0008233">
    <property type="term" value="F:peptidase activity"/>
    <property type="evidence" value="ECO:0007669"/>
    <property type="project" value="UniProtKB-KW"/>
</dbReference>
<protein>
    <submittedName>
        <fullName evidence="4">M20 family metallopeptidase</fullName>
    </submittedName>
</protein>
<name>A0A545TEU0_9PROT</name>
<evidence type="ECO:0000256" key="2">
    <source>
        <dbReference type="ARBA" id="ARBA00022723"/>
    </source>
</evidence>
<reference evidence="4 5" key="1">
    <citation type="submission" date="2019-06" db="EMBL/GenBank/DDBJ databases">
        <title>Whole genome sequence for Rhodospirillaceae sp. R148.</title>
        <authorList>
            <person name="Wang G."/>
        </authorList>
    </citation>
    <scope>NUCLEOTIDE SEQUENCE [LARGE SCALE GENOMIC DNA]</scope>
    <source>
        <strain evidence="4 5">R148</strain>
    </source>
</reference>
<keyword evidence="5" id="KW-1185">Reference proteome</keyword>
<dbReference type="InterPro" id="IPR051458">
    <property type="entry name" value="Cyt/Met_Dipeptidase"/>
</dbReference>
<dbReference type="SUPFAM" id="SSF53187">
    <property type="entry name" value="Zn-dependent exopeptidases"/>
    <property type="match status" value="1"/>
</dbReference>
<dbReference type="InterPro" id="IPR002933">
    <property type="entry name" value="Peptidase_M20"/>
</dbReference>
<dbReference type="GO" id="GO:0046872">
    <property type="term" value="F:metal ion binding"/>
    <property type="evidence" value="ECO:0007669"/>
    <property type="project" value="UniProtKB-KW"/>
</dbReference>
<comment type="caution">
    <text evidence="4">The sequence shown here is derived from an EMBL/GenBank/DDBJ whole genome shotgun (WGS) entry which is preliminary data.</text>
</comment>
<evidence type="ECO:0000313" key="4">
    <source>
        <dbReference type="EMBL" id="TQV75747.1"/>
    </source>
</evidence>
<keyword evidence="3" id="KW-0378">Hydrolase</keyword>